<dbReference type="EMBL" id="CM046102">
    <property type="protein sequence ID" value="KAI8440313.1"/>
    <property type="molecule type" value="Genomic_DNA"/>
</dbReference>
<name>A0ACC0KUY0_CHOFU</name>
<keyword evidence="2" id="KW-1185">Reference proteome</keyword>
<reference evidence="1 2" key="1">
    <citation type="journal article" date="2022" name="Genome Biol. Evol.">
        <title>The Spruce Budworm Genome: Reconstructing the Evolutionary History of Antifreeze Proteins.</title>
        <authorList>
            <person name="Beliveau C."/>
            <person name="Gagne P."/>
            <person name="Picq S."/>
            <person name="Vernygora O."/>
            <person name="Keeling C.I."/>
            <person name="Pinkney K."/>
            <person name="Doucet D."/>
            <person name="Wen F."/>
            <person name="Johnston J.S."/>
            <person name="Maaroufi H."/>
            <person name="Boyle B."/>
            <person name="Laroche J."/>
            <person name="Dewar K."/>
            <person name="Juretic N."/>
            <person name="Blackburn G."/>
            <person name="Nisole A."/>
            <person name="Brunet B."/>
            <person name="Brandao M."/>
            <person name="Lumley L."/>
            <person name="Duan J."/>
            <person name="Quan G."/>
            <person name="Lucarotti C.J."/>
            <person name="Roe A.D."/>
            <person name="Sperling F.A.H."/>
            <person name="Levesque R.C."/>
            <person name="Cusson M."/>
        </authorList>
    </citation>
    <scope>NUCLEOTIDE SEQUENCE [LARGE SCALE GENOMIC DNA]</scope>
    <source>
        <strain evidence="1">Glfc:IPQL:Cfum</strain>
    </source>
</reference>
<evidence type="ECO:0000313" key="1">
    <source>
        <dbReference type="EMBL" id="KAI8440313.1"/>
    </source>
</evidence>
<accession>A0ACC0KUY0</accession>
<comment type="caution">
    <text evidence="1">The sequence shown here is derived from an EMBL/GenBank/DDBJ whole genome shotgun (WGS) entry which is preliminary data.</text>
</comment>
<organism evidence="1 2">
    <name type="scientific">Choristoneura fumiferana</name>
    <name type="common">Spruce budworm moth</name>
    <name type="synonym">Archips fumiferana</name>
    <dbReference type="NCBI Taxonomy" id="7141"/>
    <lineage>
        <taxon>Eukaryota</taxon>
        <taxon>Metazoa</taxon>
        <taxon>Ecdysozoa</taxon>
        <taxon>Arthropoda</taxon>
        <taxon>Hexapoda</taxon>
        <taxon>Insecta</taxon>
        <taxon>Pterygota</taxon>
        <taxon>Neoptera</taxon>
        <taxon>Endopterygota</taxon>
        <taxon>Lepidoptera</taxon>
        <taxon>Glossata</taxon>
        <taxon>Ditrysia</taxon>
        <taxon>Tortricoidea</taxon>
        <taxon>Tortricidae</taxon>
        <taxon>Tortricinae</taxon>
        <taxon>Choristoneura</taxon>
    </lineage>
</organism>
<proteinExistence type="predicted"/>
<protein>
    <submittedName>
        <fullName evidence="1">Uncharacterized protein</fullName>
    </submittedName>
</protein>
<gene>
    <name evidence="1" type="ORF">MSG28_001662</name>
</gene>
<evidence type="ECO:0000313" key="2">
    <source>
        <dbReference type="Proteomes" id="UP001064048"/>
    </source>
</evidence>
<sequence>MMRLVLVVAALAAAAAALPADMPDPGELVFVLNEEDWDDYLDAWLAVEEQKWGSNVTSKVEARSGCTISVNGDLGQPQPVYLRGGHYMAADGNSGQIRLNTGEQVTIACTGSGRTIQHPQLAQSGVQTASASCVNNNLVSGAGWLNGNGEFGGLTCSAHATHDTLGTNNRCYNNNLIIQVGFIVDGWLYPLYVSCFDQNRLEVLYVMYEQTPANAVHQTGVDRPSWLAGSWFPGLAVNTAYTQVQQKIAIANIVGQEQADKYVTSHQFLARGHLAAKSDYVFATGQRATFWFINAAPQWQPFNGGNWNWLEQNLRARIGAAGYHTIIYTGTFGVTQLRDGNNVLHDIYLHRDANNNPQLPVPLYYYKVVYDESRRLGTAFVSINNPYYTEAEVRDLTFCTDRCRNNAAFNWVSWHIDRIDLGYSFCCDIDDFRRTVPHLPAFTVNGLLS</sequence>
<dbReference type="Proteomes" id="UP001064048">
    <property type="component" value="Chromosome 2"/>
</dbReference>